<reference evidence="2 3" key="1">
    <citation type="submission" date="2018-05" db="EMBL/GenBank/DDBJ databases">
        <title>Paenibacillus flagellatus sp. nov., isolated from selenium mineral soil.</title>
        <authorList>
            <person name="Dai X."/>
        </authorList>
    </citation>
    <scope>NUCLEOTIDE SEQUENCE [LARGE SCALE GENOMIC DNA]</scope>
    <source>
        <strain evidence="2 3">DXL2</strain>
    </source>
</reference>
<evidence type="ECO:0000256" key="1">
    <source>
        <dbReference type="SAM" id="MobiDB-lite"/>
    </source>
</evidence>
<proteinExistence type="predicted"/>
<feature type="compositionally biased region" description="Acidic residues" evidence="1">
    <location>
        <begin position="33"/>
        <end position="42"/>
    </location>
</feature>
<evidence type="ECO:0000313" key="3">
    <source>
        <dbReference type="Proteomes" id="UP000247476"/>
    </source>
</evidence>
<name>A0A2V5KCR1_9BACL</name>
<comment type="caution">
    <text evidence="2">The sequence shown here is derived from an EMBL/GenBank/DDBJ whole genome shotgun (WGS) entry which is preliminary data.</text>
</comment>
<feature type="region of interest" description="Disordered" evidence="1">
    <location>
        <begin position="1"/>
        <end position="42"/>
    </location>
</feature>
<dbReference type="Proteomes" id="UP000247476">
    <property type="component" value="Unassembled WGS sequence"/>
</dbReference>
<gene>
    <name evidence="2" type="ORF">DLM86_02985</name>
</gene>
<sequence length="94" mass="10298">MSDLDHYADEREAATEADAGMAAEPEAFRDSSGDDADLPESEAYDNAETFGRTLLQYADTVQYVNALYPDQMDVNEAKEAVAERQADTPASENE</sequence>
<feature type="compositionally biased region" description="Basic and acidic residues" evidence="1">
    <location>
        <begin position="1"/>
        <end position="14"/>
    </location>
</feature>
<keyword evidence="3" id="KW-1185">Reference proteome</keyword>
<dbReference type="RefSeq" id="WP_110838458.1">
    <property type="nucleotide sequence ID" value="NZ_QJVJ01000001.1"/>
</dbReference>
<evidence type="ECO:0000313" key="2">
    <source>
        <dbReference type="EMBL" id="PYI57419.1"/>
    </source>
</evidence>
<dbReference type="EMBL" id="QJVJ01000001">
    <property type="protein sequence ID" value="PYI57419.1"/>
    <property type="molecule type" value="Genomic_DNA"/>
</dbReference>
<accession>A0A2V5KCR1</accession>
<protein>
    <submittedName>
        <fullName evidence="2">Uncharacterized protein</fullName>
    </submittedName>
</protein>
<dbReference type="AlphaFoldDB" id="A0A2V5KCR1"/>
<organism evidence="2 3">
    <name type="scientific">Paenibacillus flagellatus</name>
    <dbReference type="NCBI Taxonomy" id="2211139"/>
    <lineage>
        <taxon>Bacteria</taxon>
        <taxon>Bacillati</taxon>
        <taxon>Bacillota</taxon>
        <taxon>Bacilli</taxon>
        <taxon>Bacillales</taxon>
        <taxon>Paenibacillaceae</taxon>
        <taxon>Paenibacillus</taxon>
    </lineage>
</organism>